<dbReference type="InterPro" id="IPR002781">
    <property type="entry name" value="TM_pro_TauE-like"/>
</dbReference>
<evidence type="ECO:0000256" key="2">
    <source>
        <dbReference type="ARBA" id="ARBA00022692"/>
    </source>
</evidence>
<proteinExistence type="inferred from homology"/>
<protein>
    <recommendedName>
        <fullName evidence="5">Probable membrane transporter protein</fullName>
    </recommendedName>
</protein>
<evidence type="ECO:0000256" key="3">
    <source>
        <dbReference type="ARBA" id="ARBA00022989"/>
    </source>
</evidence>
<feature type="transmembrane region" description="Helical" evidence="5">
    <location>
        <begin position="49"/>
        <end position="66"/>
    </location>
</feature>
<comment type="caution">
    <text evidence="6">The sequence shown here is derived from an EMBL/GenBank/DDBJ whole genome shotgun (WGS) entry which is preliminary data.</text>
</comment>
<comment type="subcellular location">
    <subcellularLocation>
        <location evidence="5">Cell membrane</location>
        <topology evidence="5">Multi-pass membrane protein</topology>
    </subcellularLocation>
    <subcellularLocation>
        <location evidence="1">Membrane</location>
        <topology evidence="1">Multi-pass membrane protein</topology>
    </subcellularLocation>
</comment>
<dbReference type="InterPro" id="IPR051598">
    <property type="entry name" value="TSUP/Inactive_protease-like"/>
</dbReference>
<accession>A0A933I7G9</accession>
<keyword evidence="3 5" id="KW-1133">Transmembrane helix</keyword>
<name>A0A933I7G9_UNCT6</name>
<keyword evidence="4 5" id="KW-0472">Membrane</keyword>
<feature type="transmembrane region" description="Helical" evidence="5">
    <location>
        <begin position="72"/>
        <end position="93"/>
    </location>
</feature>
<reference evidence="6" key="1">
    <citation type="submission" date="2020-07" db="EMBL/GenBank/DDBJ databases">
        <title>Huge and variable diversity of episymbiotic CPR bacteria and DPANN archaea in groundwater ecosystems.</title>
        <authorList>
            <person name="He C.Y."/>
            <person name="Keren R."/>
            <person name="Whittaker M."/>
            <person name="Farag I.F."/>
            <person name="Doudna J."/>
            <person name="Cate J.H.D."/>
            <person name="Banfield J.F."/>
        </authorList>
    </citation>
    <scope>NUCLEOTIDE SEQUENCE</scope>
    <source>
        <strain evidence="6">NC_groundwater_1520_Pr4_B-0.1um_53_5</strain>
    </source>
</reference>
<dbReference type="Pfam" id="PF01925">
    <property type="entry name" value="TauE"/>
    <property type="match status" value="1"/>
</dbReference>
<evidence type="ECO:0000256" key="5">
    <source>
        <dbReference type="RuleBase" id="RU363041"/>
    </source>
</evidence>
<keyword evidence="5" id="KW-1003">Cell membrane</keyword>
<dbReference type="PANTHER" id="PTHR43701:SF2">
    <property type="entry name" value="MEMBRANE TRANSPORTER PROTEIN YJNA-RELATED"/>
    <property type="match status" value="1"/>
</dbReference>
<comment type="similarity">
    <text evidence="5">Belongs to the 4-toluene sulfonate uptake permease (TSUP) (TC 2.A.102) family.</text>
</comment>
<dbReference type="GO" id="GO:0005886">
    <property type="term" value="C:plasma membrane"/>
    <property type="evidence" value="ECO:0007669"/>
    <property type="project" value="UniProtKB-SubCell"/>
</dbReference>
<evidence type="ECO:0000256" key="1">
    <source>
        <dbReference type="ARBA" id="ARBA00004141"/>
    </source>
</evidence>
<evidence type="ECO:0000256" key="4">
    <source>
        <dbReference type="ARBA" id="ARBA00023136"/>
    </source>
</evidence>
<dbReference type="Proteomes" id="UP000736328">
    <property type="component" value="Unassembled WGS sequence"/>
</dbReference>
<feature type="transmembrane region" description="Helical" evidence="5">
    <location>
        <begin position="12"/>
        <end position="37"/>
    </location>
</feature>
<evidence type="ECO:0000313" key="7">
    <source>
        <dbReference type="Proteomes" id="UP000736328"/>
    </source>
</evidence>
<dbReference type="EMBL" id="JACQXR010000027">
    <property type="protein sequence ID" value="MBI4726037.1"/>
    <property type="molecule type" value="Genomic_DNA"/>
</dbReference>
<dbReference type="PANTHER" id="PTHR43701">
    <property type="entry name" value="MEMBRANE TRANSPORTER PROTEIN MJ0441-RELATED"/>
    <property type="match status" value="1"/>
</dbReference>
<evidence type="ECO:0000313" key="6">
    <source>
        <dbReference type="EMBL" id="MBI4726037.1"/>
    </source>
</evidence>
<keyword evidence="2 5" id="KW-0812">Transmembrane</keyword>
<gene>
    <name evidence="6" type="ORF">HY768_02230</name>
</gene>
<feature type="transmembrane region" description="Helical" evidence="5">
    <location>
        <begin position="100"/>
        <end position="118"/>
    </location>
</feature>
<organism evidence="6 7">
    <name type="scientific">candidate division TA06 bacterium</name>
    <dbReference type="NCBI Taxonomy" id="2250710"/>
    <lineage>
        <taxon>Bacteria</taxon>
        <taxon>Bacteria division TA06</taxon>
    </lineage>
</organism>
<dbReference type="AlphaFoldDB" id="A0A933I7G9"/>
<sequence>MMVWLGYGLLGALAGVISGLFGIGGAVVIVPALVLLFKFSQHQAQGTSLATLLLPIGLLAAWRYYSAGHVNIKAAAVMAICFFFGGLLGAALAEKISGVWLQRMFGVFLLAIAVKMILVK</sequence>